<dbReference type="STRING" id="1121324.CLIT_20c00850"/>
<protein>
    <recommendedName>
        <fullName evidence="3">histidine kinase</fullName>
        <ecNumber evidence="3">2.7.13.3</ecNumber>
    </recommendedName>
</protein>
<dbReference type="Pfam" id="PF14689">
    <property type="entry name" value="SPOB_a"/>
    <property type="match status" value="1"/>
</dbReference>
<dbReference type="Gene3D" id="1.10.287.130">
    <property type="match status" value="1"/>
</dbReference>
<evidence type="ECO:0000256" key="3">
    <source>
        <dbReference type="ARBA" id="ARBA00012438"/>
    </source>
</evidence>
<evidence type="ECO:0000259" key="16">
    <source>
        <dbReference type="PROSITE" id="PS50112"/>
    </source>
</evidence>
<dbReference type="FunFam" id="3.30.450.20:FF:000018">
    <property type="entry name" value="Sensor histidine kinase DcuS"/>
    <property type="match status" value="1"/>
</dbReference>
<dbReference type="PROSITE" id="PS50109">
    <property type="entry name" value="HIS_KIN"/>
    <property type="match status" value="1"/>
</dbReference>
<keyword evidence="6 17" id="KW-0808">Transferase</keyword>
<evidence type="ECO:0000256" key="8">
    <source>
        <dbReference type="ARBA" id="ARBA00022741"/>
    </source>
</evidence>
<keyword evidence="4" id="KW-1003">Cell membrane</keyword>
<dbReference type="InterPro" id="IPR033463">
    <property type="entry name" value="sCache_3"/>
</dbReference>
<dbReference type="EC" id="2.7.13.3" evidence="3"/>
<evidence type="ECO:0000256" key="11">
    <source>
        <dbReference type="ARBA" id="ARBA00022989"/>
    </source>
</evidence>
<dbReference type="Gene3D" id="3.30.450.20">
    <property type="entry name" value="PAS domain"/>
    <property type="match status" value="2"/>
</dbReference>
<keyword evidence="12" id="KW-0902">Two-component regulatory system</keyword>
<dbReference type="Pfam" id="PF02518">
    <property type="entry name" value="HATPase_c"/>
    <property type="match status" value="1"/>
</dbReference>
<dbReference type="InterPro" id="IPR035965">
    <property type="entry name" value="PAS-like_dom_sf"/>
</dbReference>
<dbReference type="NCBIfam" id="NF008298">
    <property type="entry name" value="PRK11086.1"/>
    <property type="match status" value="1"/>
</dbReference>
<dbReference type="OrthoDB" id="9792686at2"/>
<dbReference type="InterPro" id="IPR003594">
    <property type="entry name" value="HATPase_dom"/>
</dbReference>
<dbReference type="SUPFAM" id="SSF55890">
    <property type="entry name" value="Sporulation response regulatory protein Spo0B"/>
    <property type="match status" value="1"/>
</dbReference>
<dbReference type="GO" id="GO:0005524">
    <property type="term" value="F:ATP binding"/>
    <property type="evidence" value="ECO:0007669"/>
    <property type="project" value="UniProtKB-KW"/>
</dbReference>
<dbReference type="RefSeq" id="WP_038267098.1">
    <property type="nucleotide sequence ID" value="NZ_FSRH01000012.1"/>
</dbReference>
<dbReference type="Proteomes" id="UP000027946">
    <property type="component" value="Unassembled WGS sequence"/>
</dbReference>
<name>A0A069RE14_PEPLI</name>
<keyword evidence="9" id="KW-0418">Kinase</keyword>
<dbReference type="InterPro" id="IPR036890">
    <property type="entry name" value="HATPase_C_sf"/>
</dbReference>
<comment type="catalytic activity">
    <reaction evidence="1">
        <text>ATP + protein L-histidine = ADP + protein N-phospho-L-histidine.</text>
        <dbReference type="EC" id="2.7.13.3"/>
    </reaction>
</comment>
<evidence type="ECO:0000256" key="4">
    <source>
        <dbReference type="ARBA" id="ARBA00022475"/>
    </source>
</evidence>
<dbReference type="AlphaFoldDB" id="A0A069RE14"/>
<dbReference type="SUPFAM" id="SSF103190">
    <property type="entry name" value="Sensory domain-like"/>
    <property type="match status" value="1"/>
</dbReference>
<dbReference type="InterPro" id="IPR004358">
    <property type="entry name" value="Sig_transdc_His_kin-like_C"/>
</dbReference>
<dbReference type="InterPro" id="IPR013767">
    <property type="entry name" value="PAS_fold"/>
</dbReference>
<organism evidence="17 18">
    <name type="scientific">Peptoclostridium litorale DSM 5388</name>
    <dbReference type="NCBI Taxonomy" id="1121324"/>
    <lineage>
        <taxon>Bacteria</taxon>
        <taxon>Bacillati</taxon>
        <taxon>Bacillota</taxon>
        <taxon>Clostridia</taxon>
        <taxon>Peptostreptococcales</taxon>
        <taxon>Peptoclostridiaceae</taxon>
        <taxon>Peptoclostridium</taxon>
    </lineage>
</organism>
<dbReference type="eggNOG" id="COG3290">
    <property type="taxonomic scope" value="Bacteria"/>
</dbReference>
<evidence type="ECO:0000256" key="6">
    <source>
        <dbReference type="ARBA" id="ARBA00022679"/>
    </source>
</evidence>
<keyword evidence="10" id="KW-0067">ATP-binding</keyword>
<dbReference type="SMART" id="SM00091">
    <property type="entry name" value="PAS"/>
    <property type="match status" value="1"/>
</dbReference>
<keyword evidence="7 14" id="KW-0812">Transmembrane</keyword>
<dbReference type="SUPFAM" id="SSF55874">
    <property type="entry name" value="ATPase domain of HSP90 chaperone/DNA topoisomerase II/histidine kinase"/>
    <property type="match status" value="1"/>
</dbReference>
<feature type="transmembrane region" description="Helical" evidence="14">
    <location>
        <begin position="171"/>
        <end position="194"/>
    </location>
</feature>
<dbReference type="GO" id="GO:0000155">
    <property type="term" value="F:phosphorelay sensor kinase activity"/>
    <property type="evidence" value="ECO:0007669"/>
    <property type="project" value="InterPro"/>
</dbReference>
<evidence type="ECO:0000256" key="12">
    <source>
        <dbReference type="ARBA" id="ARBA00023012"/>
    </source>
</evidence>
<keyword evidence="11 14" id="KW-1133">Transmembrane helix</keyword>
<gene>
    <name evidence="17" type="primary">citS</name>
    <name evidence="17" type="ORF">CLIT_20c00850</name>
</gene>
<dbReference type="GO" id="GO:0006355">
    <property type="term" value="P:regulation of DNA-templated transcription"/>
    <property type="evidence" value="ECO:0007669"/>
    <property type="project" value="InterPro"/>
</dbReference>
<sequence length="535" mass="59425">MKNIELKLQTKITILIVVVLSISIANITYLMIELAKYTVQDKIEVDITNVAKMIAQAPSIERALVEKDPEGLIQYYVKNVLAVLEEVEIIVVADMDGIRYAHPNPQNIGQRFVGGDEKRVIEYGETYVSQATGTLGASVRAFVPVFYEGRQIGFVMTGTLIKSLEKEKKQAIFGIVYASSVGLIIGMAGAFLLAQNVKKSIFGLEPHQIGRLYTEKQAMLDAIHEGIIAIDSNSNITLINDSAINMLNVDEKEVYGKNVLEVFPTSHLAEVMNSGKSEYDDEQVINDTVILTNRMPIKRGDEIVGAIATFRDKTEVTRLAEEITGVRQIIEALRANTHEFMNKLHVIMGLIQMDDVEEAKFYIMDITQNQQQIMSFIIKKVKDPTIAALLLGKFSEANERGIQIQIDESTNIEKDHGNINSNMLVTIIGNLVENAMDAISLDRSDKYEKSIDIRMEETENSIEIDIADTGMGIKKDHLDKIFQRGYTTKEGNSGIGLALVKKAVESMGGKLDVSSYDGIGTEFIIKLPKQGGRRI</sequence>
<evidence type="ECO:0000313" key="17">
    <source>
        <dbReference type="EMBL" id="KDR94440.1"/>
    </source>
</evidence>
<dbReference type="Pfam" id="PF00989">
    <property type="entry name" value="PAS"/>
    <property type="match status" value="1"/>
</dbReference>
<feature type="domain" description="PAS" evidence="16">
    <location>
        <begin position="212"/>
        <end position="282"/>
    </location>
</feature>
<evidence type="ECO:0000256" key="2">
    <source>
        <dbReference type="ARBA" id="ARBA00004651"/>
    </source>
</evidence>
<evidence type="ECO:0000256" key="1">
    <source>
        <dbReference type="ARBA" id="ARBA00000085"/>
    </source>
</evidence>
<evidence type="ECO:0000256" key="5">
    <source>
        <dbReference type="ARBA" id="ARBA00022553"/>
    </source>
</evidence>
<dbReference type="InterPro" id="IPR005467">
    <property type="entry name" value="His_kinase_dom"/>
</dbReference>
<dbReference type="Pfam" id="PF17203">
    <property type="entry name" value="sCache_3_2"/>
    <property type="match status" value="1"/>
</dbReference>
<dbReference type="PANTHER" id="PTHR43547:SF10">
    <property type="entry name" value="SENSOR HISTIDINE KINASE DCUS"/>
    <property type="match status" value="1"/>
</dbReference>
<dbReference type="SUPFAM" id="SSF55785">
    <property type="entry name" value="PYP-like sensor domain (PAS domain)"/>
    <property type="match status" value="1"/>
</dbReference>
<comment type="caution">
    <text evidence="17">The sequence shown here is derived from an EMBL/GenBank/DDBJ whole genome shotgun (WGS) entry which is preliminary data.</text>
</comment>
<evidence type="ECO:0000256" key="13">
    <source>
        <dbReference type="ARBA" id="ARBA00023136"/>
    </source>
</evidence>
<evidence type="ECO:0000313" key="18">
    <source>
        <dbReference type="Proteomes" id="UP000027946"/>
    </source>
</evidence>
<evidence type="ECO:0000256" key="10">
    <source>
        <dbReference type="ARBA" id="ARBA00022840"/>
    </source>
</evidence>
<accession>A0A069RE14</accession>
<keyword evidence="8" id="KW-0547">Nucleotide-binding</keyword>
<evidence type="ECO:0000256" key="14">
    <source>
        <dbReference type="SAM" id="Phobius"/>
    </source>
</evidence>
<reference evidence="17 18" key="1">
    <citation type="submission" date="2014-03" db="EMBL/GenBank/DDBJ databases">
        <title>Genome sequence of Clostridium litorale W6, DSM 5388.</title>
        <authorList>
            <person name="Poehlein A."/>
            <person name="Jagirdar A."/>
            <person name="Khonsari B."/>
            <person name="Chibani C.M."/>
            <person name="Gutierrez Gutierrez D.A."/>
            <person name="Davydova E."/>
            <person name="Alghaithi H.S."/>
            <person name="Nair K.P."/>
            <person name="Dhamotharan K."/>
            <person name="Chandran L."/>
            <person name="G W."/>
            <person name="Daniel R."/>
        </authorList>
    </citation>
    <scope>NUCLEOTIDE SEQUENCE [LARGE SCALE GENOMIC DNA]</scope>
    <source>
        <strain evidence="17 18">W6</strain>
    </source>
</reference>
<dbReference type="PANTHER" id="PTHR43547">
    <property type="entry name" value="TWO-COMPONENT HISTIDINE KINASE"/>
    <property type="match status" value="1"/>
</dbReference>
<dbReference type="SMART" id="SM00387">
    <property type="entry name" value="HATPase_c"/>
    <property type="match status" value="1"/>
</dbReference>
<dbReference type="CDD" id="cd18773">
    <property type="entry name" value="PDC1_HK_sensor"/>
    <property type="match status" value="1"/>
</dbReference>
<evidence type="ECO:0000259" key="15">
    <source>
        <dbReference type="PROSITE" id="PS50109"/>
    </source>
</evidence>
<keyword evidence="5" id="KW-0597">Phosphoprotein</keyword>
<keyword evidence="18" id="KW-1185">Reference proteome</keyword>
<dbReference type="InterPro" id="IPR029151">
    <property type="entry name" value="Sensor-like_sf"/>
</dbReference>
<dbReference type="CDD" id="cd00130">
    <property type="entry name" value="PAS"/>
    <property type="match status" value="1"/>
</dbReference>
<feature type="transmembrane region" description="Helical" evidence="14">
    <location>
        <begin position="12"/>
        <end position="32"/>
    </location>
</feature>
<comment type="subcellular location">
    <subcellularLocation>
        <location evidence="2">Cell membrane</location>
        <topology evidence="2">Multi-pass membrane protein</topology>
    </subcellularLocation>
</comment>
<dbReference type="PRINTS" id="PR00344">
    <property type="entry name" value="BCTRLSENSOR"/>
</dbReference>
<proteinExistence type="predicted"/>
<feature type="domain" description="Histidine kinase" evidence="15">
    <location>
        <begin position="335"/>
        <end position="531"/>
    </location>
</feature>
<dbReference type="EMBL" id="JJMM01000020">
    <property type="protein sequence ID" value="KDR94440.1"/>
    <property type="molecule type" value="Genomic_DNA"/>
</dbReference>
<dbReference type="InterPro" id="IPR039506">
    <property type="entry name" value="SPOB_a"/>
</dbReference>
<evidence type="ECO:0000256" key="9">
    <source>
        <dbReference type="ARBA" id="ARBA00022777"/>
    </source>
</evidence>
<dbReference type="InterPro" id="IPR000014">
    <property type="entry name" value="PAS"/>
</dbReference>
<dbReference type="GO" id="GO:0005886">
    <property type="term" value="C:plasma membrane"/>
    <property type="evidence" value="ECO:0007669"/>
    <property type="project" value="UniProtKB-SubCell"/>
</dbReference>
<dbReference type="InterPro" id="IPR016120">
    <property type="entry name" value="Sig_transdc_His_kin_SpoOB"/>
</dbReference>
<dbReference type="Gene3D" id="3.30.565.10">
    <property type="entry name" value="Histidine kinase-like ATPase, C-terminal domain"/>
    <property type="match status" value="1"/>
</dbReference>
<dbReference type="PROSITE" id="PS50112">
    <property type="entry name" value="PAS"/>
    <property type="match status" value="1"/>
</dbReference>
<keyword evidence="13 14" id="KW-0472">Membrane</keyword>
<evidence type="ECO:0000256" key="7">
    <source>
        <dbReference type="ARBA" id="ARBA00022692"/>
    </source>
</evidence>